<gene>
    <name evidence="1" type="ORF">UFOVP1451_41</name>
</gene>
<reference evidence="1" key="1">
    <citation type="submission" date="2020-05" db="EMBL/GenBank/DDBJ databases">
        <authorList>
            <person name="Chiriac C."/>
            <person name="Salcher M."/>
            <person name="Ghai R."/>
            <person name="Kavagutti S V."/>
        </authorList>
    </citation>
    <scope>NUCLEOTIDE SEQUENCE</scope>
</reference>
<proteinExistence type="predicted"/>
<accession>A0A6J5SGL6</accession>
<name>A0A6J5SGL6_9CAUD</name>
<dbReference type="EMBL" id="LR797397">
    <property type="protein sequence ID" value="CAB4213442.1"/>
    <property type="molecule type" value="Genomic_DNA"/>
</dbReference>
<protein>
    <submittedName>
        <fullName evidence="1">Uncharacterized protein</fullName>
    </submittedName>
</protein>
<dbReference type="InterPro" id="IPR045565">
    <property type="entry name" value="Phage_capsid_2"/>
</dbReference>
<dbReference type="Pfam" id="PF19821">
    <property type="entry name" value="Phage_capsid_2"/>
    <property type="match status" value="1"/>
</dbReference>
<evidence type="ECO:0000313" key="1">
    <source>
        <dbReference type="EMBL" id="CAB4213442.1"/>
    </source>
</evidence>
<sequence length="287" mass="31832">MLDTQNQVHIKQFSDDIIQAVQQKNSRLDGTVQRKIGVSAEEFYFNKLGSVELQEKTQRYSPTPLVDPVHSKRKVVPTRFHQGISVDDYDQDRALVSLQPNYMEMLMYAAKRKKDEIIIGALGGTAYEGKDGTTAVALPSAQKIVSSSAAMTLAKLLSAKEIMDAADVDEEIARYIVLSAKQVTNLLNTTEIKNADYNTVKALAEGKIDTFLGFKFIRTQKLLTNASSERLCYAYTEKAVGIAINKDMKTKVGENPDKSFATVAYIELDMGATRVEDKEVVEIACTE</sequence>
<organism evidence="1">
    <name type="scientific">uncultured Caudovirales phage</name>
    <dbReference type="NCBI Taxonomy" id="2100421"/>
    <lineage>
        <taxon>Viruses</taxon>
        <taxon>Duplodnaviria</taxon>
        <taxon>Heunggongvirae</taxon>
        <taxon>Uroviricota</taxon>
        <taxon>Caudoviricetes</taxon>
        <taxon>Peduoviridae</taxon>
        <taxon>Maltschvirus</taxon>
        <taxon>Maltschvirus maltsch</taxon>
    </lineage>
</organism>